<dbReference type="AlphaFoldDB" id="A0A6A5GE66"/>
<feature type="transmembrane region" description="Helical" evidence="1">
    <location>
        <begin position="183"/>
        <end position="205"/>
    </location>
</feature>
<dbReference type="Proteomes" id="UP000483820">
    <property type="component" value="Chromosome V"/>
</dbReference>
<name>A0A6A5GE66_CAERE</name>
<dbReference type="EMBL" id="WUAV01000005">
    <property type="protein sequence ID" value="KAF1753380.1"/>
    <property type="molecule type" value="Genomic_DNA"/>
</dbReference>
<proteinExistence type="predicted"/>
<dbReference type="InterPro" id="IPR019427">
    <property type="entry name" value="7TM_GPCR_serpentine_rcpt_Srw"/>
</dbReference>
<protein>
    <recommendedName>
        <fullName evidence="4">G-protein coupled receptors family 1 profile domain-containing protein</fullName>
    </recommendedName>
</protein>
<feature type="transmembrane region" description="Helical" evidence="1">
    <location>
        <begin position="20"/>
        <end position="43"/>
    </location>
</feature>
<dbReference type="Gene3D" id="1.20.1070.10">
    <property type="entry name" value="Rhodopsin 7-helix transmembrane proteins"/>
    <property type="match status" value="1"/>
</dbReference>
<accession>A0A6A5GE66</accession>
<sequence length="227" mass="25674">MSEEMDPELLDMITDVLDKLYPLNSFMGLFALLINVPHVIVITRKSMRTNSTNSLMIAIAICDFIDLSVIVYKRVLVIIGLKKFDEAKDHVQLYLALSGVSELLVSVLHPVLALFLYLEIRKSAKNIALISEHVSLERYKSGRMVLFLSVCYMITSCPLGILFLINIYLASHFNLILMMISSYGAYIASTLFCANATAHCIISFVMSSTYRKSAKELFRAEKKRVRM</sequence>
<dbReference type="PANTHER" id="PTHR47088">
    <property type="entry name" value="SERPENTINE RECEPTOR, CLASS W"/>
    <property type="match status" value="1"/>
</dbReference>
<dbReference type="PANTHER" id="PTHR47088:SF1">
    <property type="entry name" value="G-PROTEIN COUPLED RECEPTORS FAMILY 1 PROFILE DOMAIN-CONTAINING PROTEIN-RELATED"/>
    <property type="match status" value="1"/>
</dbReference>
<evidence type="ECO:0000256" key="1">
    <source>
        <dbReference type="SAM" id="Phobius"/>
    </source>
</evidence>
<dbReference type="GeneID" id="9818170"/>
<dbReference type="CTD" id="9818170"/>
<dbReference type="RefSeq" id="XP_053582215.1">
    <property type="nucleotide sequence ID" value="XM_053733302.1"/>
</dbReference>
<keyword evidence="1" id="KW-0812">Transmembrane</keyword>
<evidence type="ECO:0008006" key="4">
    <source>
        <dbReference type="Google" id="ProtNLM"/>
    </source>
</evidence>
<organism evidence="2 3">
    <name type="scientific">Caenorhabditis remanei</name>
    <name type="common">Caenorhabditis vulgaris</name>
    <dbReference type="NCBI Taxonomy" id="31234"/>
    <lineage>
        <taxon>Eukaryota</taxon>
        <taxon>Metazoa</taxon>
        <taxon>Ecdysozoa</taxon>
        <taxon>Nematoda</taxon>
        <taxon>Chromadorea</taxon>
        <taxon>Rhabditida</taxon>
        <taxon>Rhabditina</taxon>
        <taxon>Rhabditomorpha</taxon>
        <taxon>Rhabditoidea</taxon>
        <taxon>Rhabditidae</taxon>
        <taxon>Peloderinae</taxon>
        <taxon>Caenorhabditis</taxon>
    </lineage>
</organism>
<gene>
    <name evidence="2" type="ORF">GCK72_019937</name>
</gene>
<feature type="transmembrane region" description="Helical" evidence="1">
    <location>
        <begin position="55"/>
        <end position="81"/>
    </location>
</feature>
<keyword evidence="1" id="KW-1133">Transmembrane helix</keyword>
<evidence type="ECO:0000313" key="3">
    <source>
        <dbReference type="Proteomes" id="UP000483820"/>
    </source>
</evidence>
<reference evidence="2 3" key="1">
    <citation type="submission" date="2019-12" db="EMBL/GenBank/DDBJ databases">
        <title>Chromosome-level assembly of the Caenorhabditis remanei genome.</title>
        <authorList>
            <person name="Teterina A.A."/>
            <person name="Willis J.H."/>
            <person name="Phillips P.C."/>
        </authorList>
    </citation>
    <scope>NUCLEOTIDE SEQUENCE [LARGE SCALE GENOMIC DNA]</scope>
    <source>
        <strain evidence="2 3">PX506</strain>
        <tissue evidence="2">Whole organism</tissue>
    </source>
</reference>
<dbReference type="SUPFAM" id="SSF81321">
    <property type="entry name" value="Family A G protein-coupled receptor-like"/>
    <property type="match status" value="1"/>
</dbReference>
<dbReference type="GO" id="GO:0008528">
    <property type="term" value="F:G protein-coupled peptide receptor activity"/>
    <property type="evidence" value="ECO:0007669"/>
    <property type="project" value="InterPro"/>
</dbReference>
<evidence type="ECO:0000313" key="2">
    <source>
        <dbReference type="EMBL" id="KAF1753380.1"/>
    </source>
</evidence>
<dbReference type="Pfam" id="PF10324">
    <property type="entry name" value="7TM_GPCR_Srw"/>
    <property type="match status" value="2"/>
</dbReference>
<dbReference type="KEGG" id="crq:GCK72_019937"/>
<feature type="transmembrane region" description="Helical" evidence="1">
    <location>
        <begin position="145"/>
        <end position="171"/>
    </location>
</feature>
<keyword evidence="1" id="KW-0472">Membrane</keyword>
<comment type="caution">
    <text evidence="2">The sequence shown here is derived from an EMBL/GenBank/DDBJ whole genome shotgun (WGS) entry which is preliminary data.</text>
</comment>
<feature type="transmembrane region" description="Helical" evidence="1">
    <location>
        <begin position="93"/>
        <end position="118"/>
    </location>
</feature>